<dbReference type="OMA" id="CGIMIDF"/>
<feature type="region of interest" description="Disordered" evidence="6">
    <location>
        <begin position="1"/>
        <end position="29"/>
    </location>
</feature>
<name>A0A0L0S0I5_ALLM3</name>
<gene>
    <name evidence="7" type="ORF">AMAG_01724</name>
</gene>
<comment type="function">
    <text evidence="5">Assembles a suppression complex (suppresome) by tethering SIRT1 and MDM2 to regulate composite modifications of p53/TP53. Confers both deacetylation-mediated functional inactivation, by SIRT1, and ubiquitination-dependent degradation, by MDM2, of p53/TP53, promoting a proliferative and cell survival behaviors. May play a role in the regulation of spermatogenesis.</text>
</comment>
<dbReference type="PANTHER" id="PTHR46511">
    <property type="entry name" value="MORN REPEAT-CONTAINING PROTEIN 3"/>
    <property type="match status" value="1"/>
</dbReference>
<evidence type="ECO:0000313" key="8">
    <source>
        <dbReference type="Proteomes" id="UP000054350"/>
    </source>
</evidence>
<feature type="compositionally biased region" description="Polar residues" evidence="6">
    <location>
        <begin position="1"/>
        <end position="16"/>
    </location>
</feature>
<evidence type="ECO:0000313" key="7">
    <source>
        <dbReference type="EMBL" id="KNE55854.1"/>
    </source>
</evidence>
<dbReference type="eggNOG" id="KOG0231">
    <property type="taxonomic scope" value="Eukaryota"/>
</dbReference>
<evidence type="ECO:0000256" key="5">
    <source>
        <dbReference type="ARBA" id="ARBA00045851"/>
    </source>
</evidence>
<dbReference type="STRING" id="578462.A0A0L0S0I5"/>
<protein>
    <recommendedName>
        <fullName evidence="4">MORN repeat-containing protein 3</fullName>
    </recommendedName>
</protein>
<dbReference type="OrthoDB" id="294378at2759"/>
<evidence type="ECO:0000256" key="3">
    <source>
        <dbReference type="ARBA" id="ARBA00023329"/>
    </source>
</evidence>
<dbReference type="PANTHER" id="PTHR46511:SF1">
    <property type="entry name" value="MORN REPEAT-CONTAINING PROTEIN 3"/>
    <property type="match status" value="1"/>
</dbReference>
<dbReference type="GO" id="GO:0031410">
    <property type="term" value="C:cytoplasmic vesicle"/>
    <property type="evidence" value="ECO:0007669"/>
    <property type="project" value="UniProtKB-KW"/>
</dbReference>
<dbReference type="VEuPathDB" id="FungiDB:AMAG_01724"/>
<dbReference type="InterPro" id="IPR003409">
    <property type="entry name" value="MORN"/>
</dbReference>
<dbReference type="Gene3D" id="2.20.110.10">
    <property type="entry name" value="Histone H3 K4-specific methyltransferase SET7/9 N-terminal domain"/>
    <property type="match status" value="3"/>
</dbReference>
<dbReference type="SUPFAM" id="SSF82185">
    <property type="entry name" value="Histone H3 K4-specific methyltransferase SET7/9 N-terminal domain"/>
    <property type="match status" value="2"/>
</dbReference>
<dbReference type="EMBL" id="GG745329">
    <property type="protein sequence ID" value="KNE55854.1"/>
    <property type="molecule type" value="Genomic_DNA"/>
</dbReference>
<evidence type="ECO:0000256" key="6">
    <source>
        <dbReference type="SAM" id="MobiDB-lite"/>
    </source>
</evidence>
<accession>A0A0L0S0I5</accession>
<reference evidence="7 8" key="1">
    <citation type="submission" date="2009-11" db="EMBL/GenBank/DDBJ databases">
        <title>Annotation of Allomyces macrogynus ATCC 38327.</title>
        <authorList>
            <consortium name="The Broad Institute Genome Sequencing Platform"/>
            <person name="Russ C."/>
            <person name="Cuomo C."/>
            <person name="Burger G."/>
            <person name="Gray M.W."/>
            <person name="Holland P.W.H."/>
            <person name="King N."/>
            <person name="Lang F.B.F."/>
            <person name="Roger A.J."/>
            <person name="Ruiz-Trillo I."/>
            <person name="Young S.K."/>
            <person name="Zeng Q."/>
            <person name="Gargeya S."/>
            <person name="Fitzgerald M."/>
            <person name="Haas B."/>
            <person name="Abouelleil A."/>
            <person name="Alvarado L."/>
            <person name="Arachchi H.M."/>
            <person name="Berlin A."/>
            <person name="Chapman S.B."/>
            <person name="Gearin G."/>
            <person name="Goldberg J."/>
            <person name="Griggs A."/>
            <person name="Gujja S."/>
            <person name="Hansen M."/>
            <person name="Heiman D."/>
            <person name="Howarth C."/>
            <person name="Larimer J."/>
            <person name="Lui A."/>
            <person name="MacDonald P.J.P."/>
            <person name="McCowen C."/>
            <person name="Montmayeur A."/>
            <person name="Murphy C."/>
            <person name="Neiman D."/>
            <person name="Pearson M."/>
            <person name="Priest M."/>
            <person name="Roberts A."/>
            <person name="Saif S."/>
            <person name="Shea T."/>
            <person name="Sisk P."/>
            <person name="Stolte C."/>
            <person name="Sykes S."/>
            <person name="Wortman J."/>
            <person name="Nusbaum C."/>
            <person name="Birren B."/>
        </authorList>
    </citation>
    <scope>NUCLEOTIDE SEQUENCE [LARGE SCALE GENOMIC DNA]</scope>
    <source>
        <strain evidence="7 8">ATCC 38327</strain>
    </source>
</reference>
<comment type="subcellular location">
    <subcellularLocation>
        <location evidence="1">Cytoplasmic vesicle</location>
        <location evidence="1">Secretory vesicle</location>
        <location evidence="1">Acrosome</location>
    </subcellularLocation>
</comment>
<keyword evidence="8" id="KW-1185">Reference proteome</keyword>
<keyword evidence="3" id="KW-0968">Cytoplasmic vesicle</keyword>
<evidence type="ECO:0000256" key="1">
    <source>
        <dbReference type="ARBA" id="ARBA00004218"/>
    </source>
</evidence>
<dbReference type="InterPro" id="IPR052472">
    <property type="entry name" value="MORN3"/>
</dbReference>
<proteinExistence type="predicted"/>
<dbReference type="AlphaFoldDB" id="A0A0L0S0I5"/>
<dbReference type="SMART" id="SM00698">
    <property type="entry name" value="MORN"/>
    <property type="match status" value="6"/>
</dbReference>
<evidence type="ECO:0000256" key="4">
    <source>
        <dbReference type="ARBA" id="ARBA00039854"/>
    </source>
</evidence>
<keyword evidence="2" id="KW-0677">Repeat</keyword>
<dbReference type="Pfam" id="PF02493">
    <property type="entry name" value="MORN"/>
    <property type="match status" value="7"/>
</dbReference>
<evidence type="ECO:0000256" key="2">
    <source>
        <dbReference type="ARBA" id="ARBA00022737"/>
    </source>
</evidence>
<dbReference type="Proteomes" id="UP000054350">
    <property type="component" value="Unassembled WGS sequence"/>
</dbReference>
<feature type="region of interest" description="Disordered" evidence="6">
    <location>
        <begin position="82"/>
        <end position="109"/>
    </location>
</feature>
<reference evidence="8" key="2">
    <citation type="submission" date="2009-11" db="EMBL/GenBank/DDBJ databases">
        <title>The Genome Sequence of Allomyces macrogynus strain ATCC 38327.</title>
        <authorList>
            <consortium name="The Broad Institute Genome Sequencing Platform"/>
            <person name="Russ C."/>
            <person name="Cuomo C."/>
            <person name="Shea T."/>
            <person name="Young S.K."/>
            <person name="Zeng Q."/>
            <person name="Koehrsen M."/>
            <person name="Haas B."/>
            <person name="Borodovsky M."/>
            <person name="Guigo R."/>
            <person name="Alvarado L."/>
            <person name="Berlin A."/>
            <person name="Borenstein D."/>
            <person name="Chen Z."/>
            <person name="Engels R."/>
            <person name="Freedman E."/>
            <person name="Gellesch M."/>
            <person name="Goldberg J."/>
            <person name="Griggs A."/>
            <person name="Gujja S."/>
            <person name="Heiman D."/>
            <person name="Hepburn T."/>
            <person name="Howarth C."/>
            <person name="Jen D."/>
            <person name="Larson L."/>
            <person name="Lewis B."/>
            <person name="Mehta T."/>
            <person name="Park D."/>
            <person name="Pearson M."/>
            <person name="Roberts A."/>
            <person name="Saif S."/>
            <person name="Shenoy N."/>
            <person name="Sisk P."/>
            <person name="Stolte C."/>
            <person name="Sykes S."/>
            <person name="Walk T."/>
            <person name="White J."/>
            <person name="Yandava C."/>
            <person name="Burger G."/>
            <person name="Gray M.W."/>
            <person name="Holland P.W.H."/>
            <person name="King N."/>
            <person name="Lang F.B.F."/>
            <person name="Roger A.J."/>
            <person name="Ruiz-Trillo I."/>
            <person name="Lander E."/>
            <person name="Nusbaum C."/>
        </authorList>
    </citation>
    <scope>NUCLEOTIDE SEQUENCE [LARGE SCALE GENOMIC DNA]</scope>
    <source>
        <strain evidence="8">ATCC 38327</strain>
    </source>
</reference>
<sequence>MPPISKVTSGNSSSAAMNWHDKDEKSKKKGLHATVYLTNGDTYTGEWHNNLRHGRGVQVYKKRSQVYEGQWINDRRGGFGTLSVPSHSAGSPVRSDPEPGTARDALRTNHPKPHLQLNEAAGLHGPLVKIYAGDWQDDERHGVGTAYYPDGARYEGQWVGGMRCGWGTMHYADGARYDGEWRQDKRHGQGILLLANHDRFEGIFVNDMKEGPGKFFYKQRHQVYEGEWSADMPKCGTIRDIEPRGNAGRAAGPAPSGNKCRLPTLELADPDDVLATRRQEIMQERIERLLLAADHPAGGIGTALADEGDGYYRPGATH</sequence>
<organism evidence="7 8">
    <name type="scientific">Allomyces macrogynus (strain ATCC 38327)</name>
    <name type="common">Allomyces javanicus var. macrogynus</name>
    <dbReference type="NCBI Taxonomy" id="578462"/>
    <lineage>
        <taxon>Eukaryota</taxon>
        <taxon>Fungi</taxon>
        <taxon>Fungi incertae sedis</taxon>
        <taxon>Blastocladiomycota</taxon>
        <taxon>Blastocladiomycetes</taxon>
        <taxon>Blastocladiales</taxon>
        <taxon>Blastocladiaceae</taxon>
        <taxon>Allomyces</taxon>
    </lineage>
</organism>